<organism evidence="1 2">
    <name type="scientific">Marine Group I thaumarchaeote</name>
    <dbReference type="NCBI Taxonomy" id="2511932"/>
    <lineage>
        <taxon>Archaea</taxon>
        <taxon>Nitrososphaerota</taxon>
        <taxon>Marine Group I</taxon>
    </lineage>
</organism>
<feature type="non-terminal residue" evidence="1">
    <location>
        <position position="1"/>
    </location>
</feature>
<dbReference type="AlphaFoldDB" id="A0A7K4MR74"/>
<sequence length="123" mass="14344">PHPEWEEEIHDFIFNGSTNLRKDIRYLETFTLANLDNNSTIFVNEKIYYIQQAWDIRIETDQNISSLPFGENFVKLDFNFANQIPNSDGFTKVFFYKEISGIGEMEEITTFGGSSEPTCFSDY</sequence>
<protein>
    <submittedName>
        <fullName evidence="1">Uncharacterized protein</fullName>
    </submittedName>
</protein>
<name>A0A7K4MR74_9ARCH</name>
<evidence type="ECO:0000313" key="2">
    <source>
        <dbReference type="Proteomes" id="UP000523105"/>
    </source>
</evidence>
<gene>
    <name evidence="1" type="ORF">HX837_07840</name>
</gene>
<dbReference type="EMBL" id="JACASV010000109">
    <property type="protein sequence ID" value="NWJ44092.1"/>
    <property type="molecule type" value="Genomic_DNA"/>
</dbReference>
<proteinExistence type="predicted"/>
<reference evidence="1 2" key="1">
    <citation type="journal article" date="2019" name="Environ. Microbiol.">
        <title>Genomics insights into ecotype formation of ammonia-oxidizing archaea in the deep ocean.</title>
        <authorList>
            <person name="Wang Y."/>
            <person name="Huang J.M."/>
            <person name="Cui G.J."/>
            <person name="Nunoura T."/>
            <person name="Takaki Y."/>
            <person name="Li W.L."/>
            <person name="Li J."/>
            <person name="Gao Z.M."/>
            <person name="Takai K."/>
            <person name="Zhang A.Q."/>
            <person name="Stepanauskas R."/>
        </authorList>
    </citation>
    <scope>NUCLEOTIDE SEQUENCE [LARGE SCALE GENOMIC DNA]</scope>
    <source>
        <strain evidence="1 2">L15b</strain>
    </source>
</reference>
<dbReference type="Proteomes" id="UP000523105">
    <property type="component" value="Unassembled WGS sequence"/>
</dbReference>
<evidence type="ECO:0000313" key="1">
    <source>
        <dbReference type="EMBL" id="NWJ44092.1"/>
    </source>
</evidence>
<accession>A0A7K4MR74</accession>
<comment type="caution">
    <text evidence="1">The sequence shown here is derived from an EMBL/GenBank/DDBJ whole genome shotgun (WGS) entry which is preliminary data.</text>
</comment>